<dbReference type="Pfam" id="PF07501">
    <property type="entry name" value="G5"/>
    <property type="match status" value="1"/>
</dbReference>
<comment type="caution">
    <text evidence="4">The sequence shown here is derived from an EMBL/GenBank/DDBJ whole genome shotgun (WGS) entry which is preliminary data.</text>
</comment>
<gene>
    <name evidence="4" type="ORF">JIG36_44270</name>
</gene>
<evidence type="ECO:0000256" key="1">
    <source>
        <dbReference type="ARBA" id="ARBA00022729"/>
    </source>
</evidence>
<keyword evidence="5" id="KW-1185">Reference proteome</keyword>
<dbReference type="PROSITE" id="PS51109">
    <property type="entry name" value="G5"/>
    <property type="match status" value="1"/>
</dbReference>
<dbReference type="Proteomes" id="UP000632138">
    <property type="component" value="Unassembled WGS sequence"/>
</dbReference>
<name>A0ABS2ART7_9ACTN</name>
<evidence type="ECO:0000256" key="2">
    <source>
        <dbReference type="SAM" id="MobiDB-lite"/>
    </source>
</evidence>
<feature type="compositionally biased region" description="Pro residues" evidence="2">
    <location>
        <begin position="111"/>
        <end position="120"/>
    </location>
</feature>
<evidence type="ECO:0000313" key="4">
    <source>
        <dbReference type="EMBL" id="MBM2622541.1"/>
    </source>
</evidence>
<sequence length="302" mass="31448">MPRKSWWARLPFGVRMTAGTSALLIAIGGGVAGIAALTRGGSDAPRIVTAVGQAAETGAGTQATAPAAPSAHEIESPQVAAERAGTLPRISDKADRTGPRAPRHQQLPAAQAPPVPPGVQRPPAAQRPQGPKAAAPAGPAAPPAAASAADTPAQPQVSTRTEYEKREVPFQTRFVRDPSLPRGAKKVQAAGVPGEETLRYLVTMTDGQETDRQLMDITVTRQPQHRVIAFGSRHGLYRGGGCEKLCVPLGRKAQCPEPENAIALGGSVTVLDDDIELLNGDALGELPQMHCELEPPDADSRG</sequence>
<dbReference type="Gene3D" id="2.20.230.10">
    <property type="entry name" value="Resuscitation-promoting factor rpfb"/>
    <property type="match status" value="1"/>
</dbReference>
<feature type="compositionally biased region" description="Low complexity" evidence="2">
    <location>
        <begin position="121"/>
        <end position="156"/>
    </location>
</feature>
<dbReference type="RefSeq" id="WP_203382893.1">
    <property type="nucleotide sequence ID" value="NZ_JAENHP010000026.1"/>
</dbReference>
<feature type="compositionally biased region" description="Low complexity" evidence="2">
    <location>
        <begin position="59"/>
        <end position="71"/>
    </location>
</feature>
<reference evidence="4 5" key="1">
    <citation type="submission" date="2021-01" db="EMBL/GenBank/DDBJ databases">
        <title>Actinoplanes sp. nov. LDG1-06 isolated from lichen.</title>
        <authorList>
            <person name="Saeng-In P."/>
            <person name="Phongsopitanun W."/>
            <person name="Kanchanasin P."/>
            <person name="Yuki M."/>
            <person name="Kudo T."/>
            <person name="Ohkuma M."/>
            <person name="Tanasupawat S."/>
        </authorList>
    </citation>
    <scope>NUCLEOTIDE SEQUENCE [LARGE SCALE GENOMIC DNA]</scope>
    <source>
        <strain evidence="4 5">LDG1-06</strain>
    </source>
</reference>
<keyword evidence="1" id="KW-0732">Signal</keyword>
<dbReference type="EMBL" id="JAENHP010000026">
    <property type="protein sequence ID" value="MBM2622541.1"/>
    <property type="molecule type" value="Genomic_DNA"/>
</dbReference>
<evidence type="ECO:0000313" key="5">
    <source>
        <dbReference type="Proteomes" id="UP000632138"/>
    </source>
</evidence>
<organism evidence="4 5">
    <name type="scientific">Paractinoplanes ovalisporus</name>
    <dbReference type="NCBI Taxonomy" id="2810368"/>
    <lineage>
        <taxon>Bacteria</taxon>
        <taxon>Bacillati</taxon>
        <taxon>Actinomycetota</taxon>
        <taxon>Actinomycetes</taxon>
        <taxon>Micromonosporales</taxon>
        <taxon>Micromonosporaceae</taxon>
        <taxon>Paractinoplanes</taxon>
    </lineage>
</organism>
<dbReference type="SMART" id="SM01208">
    <property type="entry name" value="G5"/>
    <property type="match status" value="1"/>
</dbReference>
<proteinExistence type="predicted"/>
<feature type="domain" description="G5" evidence="3">
    <location>
        <begin position="154"/>
        <end position="234"/>
    </location>
</feature>
<feature type="region of interest" description="Disordered" evidence="2">
    <location>
        <begin position="59"/>
        <end position="168"/>
    </location>
</feature>
<protein>
    <submittedName>
        <fullName evidence="4">G5 domain-containing protein</fullName>
    </submittedName>
</protein>
<accession>A0ABS2ART7</accession>
<dbReference type="InterPro" id="IPR011098">
    <property type="entry name" value="G5_dom"/>
</dbReference>
<evidence type="ECO:0000259" key="3">
    <source>
        <dbReference type="PROSITE" id="PS51109"/>
    </source>
</evidence>